<evidence type="ECO:0000256" key="2">
    <source>
        <dbReference type="PROSITE-ProRule" id="PRU00703"/>
    </source>
</evidence>
<evidence type="ECO:0000313" key="5">
    <source>
        <dbReference type="EMBL" id="MDY7231364.1"/>
    </source>
</evidence>
<feature type="compositionally biased region" description="Basic and acidic residues" evidence="3">
    <location>
        <begin position="143"/>
        <end position="152"/>
    </location>
</feature>
<sequence>MADRRTDNGRDDARSAQQQQRSGMSDVSTGMMGSASVPSRSPDVAPPGSRERSESDVTGYSPARDEDPAMRQGRFHRAAAMRLAQPRTSADMGTGLHAGTPMGTTGHMGSTRPDSLNRDDRAGYRGSDMRELGYGGADQRGPYGRDDRDDRYASGVGTQMRMGEQDIRHSLEMRRDTGGENFRPWDRTGYGADERQLREERGQYSSGQYGSQGRVSGERYDPMLGMGHASPGQPGMGVNLGQGGTYTARSGDTGRMGMGSTDMGTGRRRWQREPLTAREVMTRGIKTVRRDSPLRDVAQIMKDEDCGVVPIVDDKGTLVGIITDRDMVIRAFTGGKTPDQLRAGDVMTDDVECVHPEESIHSVIELMGKRQIRRIPVVERDDRVVGLISMGDIANRADYDEELQEALDRVSSKRSFWSRLT</sequence>
<reference evidence="5 6" key="1">
    <citation type="submission" date="2023-12" db="EMBL/GenBank/DDBJ databases">
        <title>the genome sequence of Hyalangium sp. s54d21.</title>
        <authorList>
            <person name="Zhang X."/>
        </authorList>
    </citation>
    <scope>NUCLEOTIDE SEQUENCE [LARGE SCALE GENOMIC DNA]</scope>
    <source>
        <strain evidence="6">s54d21</strain>
    </source>
</reference>
<dbReference type="Gene3D" id="3.10.580.10">
    <property type="entry name" value="CBS-domain"/>
    <property type="match status" value="1"/>
</dbReference>
<proteinExistence type="predicted"/>
<feature type="domain" description="CBS" evidence="4">
    <location>
        <begin position="347"/>
        <end position="403"/>
    </location>
</feature>
<evidence type="ECO:0000256" key="3">
    <source>
        <dbReference type="SAM" id="MobiDB-lite"/>
    </source>
</evidence>
<keyword evidence="1 2" id="KW-0129">CBS domain</keyword>
<dbReference type="PROSITE" id="PS51371">
    <property type="entry name" value="CBS"/>
    <property type="match status" value="2"/>
</dbReference>
<evidence type="ECO:0000313" key="6">
    <source>
        <dbReference type="Proteomes" id="UP001291309"/>
    </source>
</evidence>
<dbReference type="Pfam" id="PF00571">
    <property type="entry name" value="CBS"/>
    <property type="match status" value="2"/>
</dbReference>
<evidence type="ECO:0000256" key="1">
    <source>
        <dbReference type="ARBA" id="ARBA00023122"/>
    </source>
</evidence>
<dbReference type="SMART" id="SM00116">
    <property type="entry name" value="CBS"/>
    <property type="match status" value="2"/>
</dbReference>
<dbReference type="CDD" id="cd04622">
    <property type="entry name" value="CBS_pair_HRP1_like"/>
    <property type="match status" value="1"/>
</dbReference>
<dbReference type="PANTHER" id="PTHR43080:SF2">
    <property type="entry name" value="CBS DOMAIN-CONTAINING PROTEIN"/>
    <property type="match status" value="1"/>
</dbReference>
<feature type="compositionally biased region" description="Basic and acidic residues" evidence="3">
    <location>
        <begin position="1"/>
        <end position="14"/>
    </location>
</feature>
<dbReference type="InterPro" id="IPR046342">
    <property type="entry name" value="CBS_dom_sf"/>
</dbReference>
<dbReference type="PANTHER" id="PTHR43080">
    <property type="entry name" value="CBS DOMAIN-CONTAINING PROTEIN CBSX3, MITOCHONDRIAL"/>
    <property type="match status" value="1"/>
</dbReference>
<dbReference type="Proteomes" id="UP001291309">
    <property type="component" value="Unassembled WGS sequence"/>
</dbReference>
<gene>
    <name evidence="5" type="ORF">SYV04_33545</name>
</gene>
<dbReference type="RefSeq" id="WP_321550075.1">
    <property type="nucleotide sequence ID" value="NZ_JAXIVS010000014.1"/>
</dbReference>
<organism evidence="5 6">
    <name type="scientific">Hyalangium rubrum</name>
    <dbReference type="NCBI Taxonomy" id="3103134"/>
    <lineage>
        <taxon>Bacteria</taxon>
        <taxon>Pseudomonadati</taxon>
        <taxon>Myxococcota</taxon>
        <taxon>Myxococcia</taxon>
        <taxon>Myxococcales</taxon>
        <taxon>Cystobacterineae</taxon>
        <taxon>Archangiaceae</taxon>
        <taxon>Hyalangium</taxon>
    </lineage>
</organism>
<dbReference type="SUPFAM" id="SSF54631">
    <property type="entry name" value="CBS-domain pair"/>
    <property type="match status" value="1"/>
</dbReference>
<comment type="caution">
    <text evidence="5">The sequence shown here is derived from an EMBL/GenBank/DDBJ whole genome shotgun (WGS) entry which is preliminary data.</text>
</comment>
<accession>A0ABU5HD23</accession>
<protein>
    <submittedName>
        <fullName evidence="5">CBS domain-containing protein</fullName>
    </submittedName>
</protein>
<feature type="compositionally biased region" description="Basic and acidic residues" evidence="3">
    <location>
        <begin position="115"/>
        <end position="131"/>
    </location>
</feature>
<evidence type="ECO:0000259" key="4">
    <source>
        <dbReference type="PROSITE" id="PS51371"/>
    </source>
</evidence>
<feature type="domain" description="CBS" evidence="4">
    <location>
        <begin position="281"/>
        <end position="337"/>
    </location>
</feature>
<name>A0ABU5HD23_9BACT</name>
<dbReference type="InterPro" id="IPR051257">
    <property type="entry name" value="Diverse_CBS-Domain"/>
</dbReference>
<keyword evidence="6" id="KW-1185">Reference proteome</keyword>
<feature type="region of interest" description="Disordered" evidence="3">
    <location>
        <begin position="174"/>
        <end position="195"/>
    </location>
</feature>
<feature type="region of interest" description="Disordered" evidence="3">
    <location>
        <begin position="247"/>
        <end position="267"/>
    </location>
</feature>
<dbReference type="EMBL" id="JAXIVS010000014">
    <property type="protein sequence ID" value="MDY7231364.1"/>
    <property type="molecule type" value="Genomic_DNA"/>
</dbReference>
<dbReference type="InterPro" id="IPR000644">
    <property type="entry name" value="CBS_dom"/>
</dbReference>
<feature type="region of interest" description="Disordered" evidence="3">
    <location>
        <begin position="1"/>
        <end position="153"/>
    </location>
</feature>